<comment type="caution">
    <text evidence="1">The sequence shown here is derived from an EMBL/GenBank/DDBJ whole genome shotgun (WGS) entry which is preliminary data.</text>
</comment>
<evidence type="ECO:0000313" key="1">
    <source>
        <dbReference type="EMBL" id="MDB7983201.1"/>
    </source>
</evidence>
<accession>A0AAW6CW86</accession>
<evidence type="ECO:0000313" key="2">
    <source>
        <dbReference type="Proteomes" id="UP001212981"/>
    </source>
</evidence>
<gene>
    <name evidence="1" type="ORF">PND82_10270</name>
</gene>
<dbReference type="AlphaFoldDB" id="A0AAW6CW86"/>
<sequence length="54" mass="6610">MKEKINNKLLQKMVDVHNKFAISQVNSVCHYIYYQEEEANSLEKYKRIRNTYKK</sequence>
<dbReference type="RefSeq" id="WP_181965692.1">
    <property type="nucleotide sequence ID" value="NZ_JAQLXO010000025.1"/>
</dbReference>
<dbReference type="Proteomes" id="UP001212981">
    <property type="component" value="Unassembled WGS sequence"/>
</dbReference>
<reference evidence="1" key="1">
    <citation type="submission" date="2023-01" db="EMBL/GenBank/DDBJ databases">
        <title>Human gut microbiome strain richness.</title>
        <authorList>
            <person name="Chen-Liaw A."/>
        </authorList>
    </citation>
    <scope>NUCLEOTIDE SEQUENCE</scope>
    <source>
        <strain evidence="1">D8_m1001271B151109d0_201107</strain>
    </source>
</reference>
<evidence type="ECO:0008006" key="3">
    <source>
        <dbReference type="Google" id="ProtNLM"/>
    </source>
</evidence>
<protein>
    <recommendedName>
        <fullName evidence="3">Cyclic lactone autoinducer peptide</fullName>
    </recommendedName>
</protein>
<name>A0AAW6CW86_9FIRM</name>
<organism evidence="1 2">
    <name type="scientific">Faecalicoccus pleomorphus</name>
    <dbReference type="NCBI Taxonomy" id="1323"/>
    <lineage>
        <taxon>Bacteria</taxon>
        <taxon>Bacillati</taxon>
        <taxon>Bacillota</taxon>
        <taxon>Erysipelotrichia</taxon>
        <taxon>Erysipelotrichales</taxon>
        <taxon>Erysipelotrichaceae</taxon>
        <taxon>Faecalicoccus</taxon>
    </lineage>
</organism>
<dbReference type="EMBL" id="JAQLXO010000025">
    <property type="protein sequence ID" value="MDB7983201.1"/>
    <property type="molecule type" value="Genomic_DNA"/>
</dbReference>
<proteinExistence type="predicted"/>